<dbReference type="InterPro" id="IPR026870">
    <property type="entry name" value="Zinc_ribbon_dom"/>
</dbReference>
<feature type="compositionally biased region" description="Low complexity" evidence="1">
    <location>
        <begin position="116"/>
        <end position="126"/>
    </location>
</feature>
<protein>
    <submittedName>
        <fullName evidence="4">DUF805 domain-containing protein</fullName>
    </submittedName>
</protein>
<feature type="compositionally biased region" description="Basic and acidic residues" evidence="1">
    <location>
        <begin position="82"/>
        <end position="95"/>
    </location>
</feature>
<evidence type="ECO:0000256" key="2">
    <source>
        <dbReference type="SAM" id="Phobius"/>
    </source>
</evidence>
<feature type="region of interest" description="Disordered" evidence="1">
    <location>
        <begin position="24"/>
        <end position="126"/>
    </location>
</feature>
<organism evidence="4 5">
    <name type="scientific">Candidatus Limosilactobacillus merdigallinarum</name>
    <dbReference type="NCBI Taxonomy" id="2838652"/>
    <lineage>
        <taxon>Bacteria</taxon>
        <taxon>Bacillati</taxon>
        <taxon>Bacillota</taxon>
        <taxon>Bacilli</taxon>
        <taxon>Lactobacillales</taxon>
        <taxon>Lactobacillaceae</taxon>
        <taxon>Limosilactobacillus</taxon>
    </lineage>
</organism>
<reference evidence="4" key="1">
    <citation type="journal article" date="2021" name="PeerJ">
        <title>Extensive microbial diversity within the chicken gut microbiome revealed by metagenomics and culture.</title>
        <authorList>
            <person name="Gilroy R."/>
            <person name="Ravi A."/>
            <person name="Getino M."/>
            <person name="Pursley I."/>
            <person name="Horton D.L."/>
            <person name="Alikhan N.F."/>
            <person name="Baker D."/>
            <person name="Gharbi K."/>
            <person name="Hall N."/>
            <person name="Watson M."/>
            <person name="Adriaenssens E.M."/>
            <person name="Foster-Nyarko E."/>
            <person name="Jarju S."/>
            <person name="Secka A."/>
            <person name="Antonio M."/>
            <person name="Oren A."/>
            <person name="Chaudhuri R.R."/>
            <person name="La Ragione R."/>
            <person name="Hildebrand F."/>
            <person name="Pallen M.J."/>
        </authorList>
    </citation>
    <scope>NUCLEOTIDE SEQUENCE</scope>
    <source>
        <strain evidence="4">ChiSxjej3B15-572</strain>
    </source>
</reference>
<dbReference type="InterPro" id="IPR008523">
    <property type="entry name" value="DUF805"/>
</dbReference>
<dbReference type="EMBL" id="DXFH01000027">
    <property type="protein sequence ID" value="HIX36029.1"/>
    <property type="molecule type" value="Genomic_DNA"/>
</dbReference>
<dbReference type="Proteomes" id="UP000824231">
    <property type="component" value="Unassembled WGS sequence"/>
</dbReference>
<evidence type="ECO:0000259" key="3">
    <source>
        <dbReference type="Pfam" id="PF13240"/>
    </source>
</evidence>
<feature type="transmembrane region" description="Helical" evidence="2">
    <location>
        <begin position="192"/>
        <end position="217"/>
    </location>
</feature>
<keyword evidence="2" id="KW-0472">Membrane</keyword>
<feature type="domain" description="Zinc-ribbon" evidence="3">
    <location>
        <begin position="5"/>
        <end position="26"/>
    </location>
</feature>
<feature type="transmembrane region" description="Helical" evidence="2">
    <location>
        <begin position="223"/>
        <end position="244"/>
    </location>
</feature>
<feature type="transmembrane region" description="Helical" evidence="2">
    <location>
        <begin position="256"/>
        <end position="274"/>
    </location>
</feature>
<dbReference type="GO" id="GO:0016020">
    <property type="term" value="C:membrane"/>
    <property type="evidence" value="ECO:0007669"/>
    <property type="project" value="InterPro"/>
</dbReference>
<feature type="compositionally biased region" description="Polar residues" evidence="1">
    <location>
        <begin position="30"/>
        <end position="46"/>
    </location>
</feature>
<gene>
    <name evidence="4" type="ORF">H9856_06560</name>
</gene>
<proteinExistence type="predicted"/>
<sequence length="287" mass="32551">MNYKFCPECGKKLPINAVFCTNCGAKQPPVDSQTTETSNQTVSSQAVPHEAPIDEPKTPVSVAASSNSQTTAPEDASNNVSDDPREAAETREAQRLQHQQQTQFFDADSSQHKNTQEQADQQAQDTSQQFFNPHEQNEYQEYRDNRNTSNGYYQQAPASAYNESAQPGLSASFEVWLKCFGKPEKCMGRADFWWGYLAFELIYLVATFCLGFLIGLFPASEEIFAIIFVIIYLIYALYSIFATVQRLHDVGHSGWNYLWNLTGIGVFYVLYLVVQPTNWNEQRWVRA</sequence>
<evidence type="ECO:0000313" key="4">
    <source>
        <dbReference type="EMBL" id="HIX36029.1"/>
    </source>
</evidence>
<feature type="compositionally biased region" description="Polar residues" evidence="1">
    <location>
        <begin position="63"/>
        <end position="81"/>
    </location>
</feature>
<evidence type="ECO:0000256" key="1">
    <source>
        <dbReference type="SAM" id="MobiDB-lite"/>
    </source>
</evidence>
<accession>A0A9D1VIX2</accession>
<keyword evidence="2" id="KW-0812">Transmembrane</keyword>
<reference evidence="4" key="2">
    <citation type="submission" date="2021-04" db="EMBL/GenBank/DDBJ databases">
        <authorList>
            <person name="Gilroy R."/>
        </authorList>
    </citation>
    <scope>NUCLEOTIDE SEQUENCE</scope>
    <source>
        <strain evidence="4">ChiSxjej3B15-572</strain>
    </source>
</reference>
<keyword evidence="2" id="KW-1133">Transmembrane helix</keyword>
<dbReference type="Pfam" id="PF05656">
    <property type="entry name" value="DUF805"/>
    <property type="match status" value="1"/>
</dbReference>
<name>A0A9D1VIX2_9LACO</name>
<comment type="caution">
    <text evidence="4">The sequence shown here is derived from an EMBL/GenBank/DDBJ whole genome shotgun (WGS) entry which is preliminary data.</text>
</comment>
<dbReference type="AlphaFoldDB" id="A0A9D1VIX2"/>
<dbReference type="Pfam" id="PF13240">
    <property type="entry name" value="Zn_Ribbon_1"/>
    <property type="match status" value="1"/>
</dbReference>
<evidence type="ECO:0000313" key="5">
    <source>
        <dbReference type="Proteomes" id="UP000824231"/>
    </source>
</evidence>